<keyword evidence="1" id="KW-0479">Metal-binding</keyword>
<evidence type="ECO:0000313" key="5">
    <source>
        <dbReference type="Proteomes" id="UP000028864"/>
    </source>
</evidence>
<evidence type="ECO:0000313" key="4">
    <source>
        <dbReference type="EMBL" id="CDQ44414.1"/>
    </source>
</evidence>
<dbReference type="Pfam" id="PF00596">
    <property type="entry name" value="Aldolase_II"/>
    <property type="match status" value="1"/>
</dbReference>
<proteinExistence type="predicted"/>
<accession>A0AAV2WJH1</accession>
<dbReference type="GO" id="GO:0019323">
    <property type="term" value="P:pentose catabolic process"/>
    <property type="evidence" value="ECO:0007669"/>
    <property type="project" value="TreeGrafter"/>
</dbReference>
<evidence type="ECO:0000256" key="2">
    <source>
        <dbReference type="ARBA" id="ARBA00023239"/>
    </source>
</evidence>
<dbReference type="InterPro" id="IPR050197">
    <property type="entry name" value="Aldolase_class_II_sugar_metab"/>
</dbReference>
<protein>
    <submittedName>
        <fullName evidence="4">L-fuculose phosphate aldolase</fullName>
    </submittedName>
</protein>
<name>A0AAV2WJH1_MYCNE</name>
<dbReference type="GO" id="GO:0005829">
    <property type="term" value="C:cytosol"/>
    <property type="evidence" value="ECO:0007669"/>
    <property type="project" value="TreeGrafter"/>
</dbReference>
<dbReference type="EMBL" id="LK021338">
    <property type="protein sequence ID" value="CDQ44414.1"/>
    <property type="molecule type" value="Genomic_DNA"/>
</dbReference>
<dbReference type="PANTHER" id="PTHR22789">
    <property type="entry name" value="FUCULOSE PHOSPHATE ALDOLASE"/>
    <property type="match status" value="1"/>
</dbReference>
<organism evidence="4 5">
    <name type="scientific">Mycolicibacterium neoaurum</name>
    <name type="common">Mycobacterium neoaurum</name>
    <dbReference type="NCBI Taxonomy" id="1795"/>
    <lineage>
        <taxon>Bacteria</taxon>
        <taxon>Bacillati</taxon>
        <taxon>Actinomycetota</taxon>
        <taxon>Actinomycetes</taxon>
        <taxon>Mycobacteriales</taxon>
        <taxon>Mycobacteriaceae</taxon>
        <taxon>Mycolicibacterium</taxon>
    </lineage>
</organism>
<dbReference type="AlphaFoldDB" id="A0AAV2WJH1"/>
<dbReference type="InterPro" id="IPR036409">
    <property type="entry name" value="Aldolase_II/adducin_N_sf"/>
</dbReference>
<dbReference type="SUPFAM" id="SSF53639">
    <property type="entry name" value="AraD/HMP-PK domain-like"/>
    <property type="match status" value="1"/>
</dbReference>
<gene>
    <name evidence="4" type="primary">fucA</name>
    <name evidence="4" type="ORF">BN1047_02292</name>
</gene>
<sequence length="218" mass="22980">MNRATLRRDVASTARRLAAEGLLIGSAGNVSARCGDVIAVTATGVTLAECDVDDVTEVDRFGEVMAGTRAPTSELGLHLGVYETFDTAAVVHTHAPFSTAVACLDGLAVLPVLHYQQLVLGGDIPIVPYAPFGSDELAAGVVEALRGRQATLMANHGSVAVGTDLEAALQNVMLLEWLAELYQRTRSMGRPRALTPDQQSATIIQAVALQYGTRKDVP</sequence>
<feature type="domain" description="Class II aldolase/adducin N-terminal" evidence="3">
    <location>
        <begin position="8"/>
        <end position="183"/>
    </location>
</feature>
<reference evidence="4" key="2">
    <citation type="submission" date="2015-09" db="EMBL/GenBank/DDBJ databases">
        <title>Draft genome sequence of Mycobacterium neoaurum DSM 44074.</title>
        <authorList>
            <person name="Croce O."/>
            <person name="Robert C."/>
            <person name="Raoult D."/>
            <person name="Drancourt M."/>
        </authorList>
    </citation>
    <scope>NUCLEOTIDE SEQUENCE</scope>
    <source>
        <strain evidence="4">DSM 44074</strain>
    </source>
</reference>
<dbReference type="RefSeq" id="WP_030135422.1">
    <property type="nucleotide sequence ID" value="NZ_LK021338.1"/>
</dbReference>
<reference evidence="4" key="1">
    <citation type="submission" date="2014-05" db="EMBL/GenBank/DDBJ databases">
        <authorList>
            <person name="Urmite Genomes"/>
        </authorList>
    </citation>
    <scope>NUCLEOTIDE SEQUENCE</scope>
    <source>
        <strain evidence="4">DSM 44074</strain>
    </source>
</reference>
<dbReference type="InterPro" id="IPR001303">
    <property type="entry name" value="Aldolase_II/adducin_N"/>
</dbReference>
<evidence type="ECO:0000259" key="3">
    <source>
        <dbReference type="SMART" id="SM01007"/>
    </source>
</evidence>
<dbReference type="Proteomes" id="UP000028864">
    <property type="component" value="Unassembled WGS sequence"/>
</dbReference>
<dbReference type="SMART" id="SM01007">
    <property type="entry name" value="Aldolase_II"/>
    <property type="match status" value="1"/>
</dbReference>
<dbReference type="Gene3D" id="3.40.225.10">
    <property type="entry name" value="Class II aldolase/adducin N-terminal domain"/>
    <property type="match status" value="1"/>
</dbReference>
<dbReference type="GO" id="GO:0016832">
    <property type="term" value="F:aldehyde-lyase activity"/>
    <property type="evidence" value="ECO:0007669"/>
    <property type="project" value="TreeGrafter"/>
</dbReference>
<dbReference type="GO" id="GO:0046872">
    <property type="term" value="F:metal ion binding"/>
    <property type="evidence" value="ECO:0007669"/>
    <property type="project" value="UniProtKB-KW"/>
</dbReference>
<dbReference type="PANTHER" id="PTHR22789:SF0">
    <property type="entry name" value="3-OXO-TETRONATE 4-PHOSPHATE DECARBOXYLASE-RELATED"/>
    <property type="match status" value="1"/>
</dbReference>
<evidence type="ECO:0000256" key="1">
    <source>
        <dbReference type="ARBA" id="ARBA00022723"/>
    </source>
</evidence>
<keyword evidence="2" id="KW-0456">Lyase</keyword>